<dbReference type="RefSeq" id="WP_109333382.1">
    <property type="nucleotide sequence ID" value="NZ_CP029357.1"/>
</dbReference>
<keyword evidence="2" id="KW-1185">Reference proteome</keyword>
<dbReference type="SUPFAM" id="SSF53756">
    <property type="entry name" value="UDP-Glycosyltransferase/glycogen phosphorylase"/>
    <property type="match status" value="1"/>
</dbReference>
<proteinExistence type="predicted"/>
<keyword evidence="1" id="KW-0614">Plasmid</keyword>
<dbReference type="EMBL" id="CP029357">
    <property type="protein sequence ID" value="AWK89760.1"/>
    <property type="molecule type" value="Genomic_DNA"/>
</dbReference>
<reference evidence="2" key="1">
    <citation type="submission" date="2018-05" db="EMBL/GenBank/DDBJ databases">
        <title>Azospirillum thermophila sp. nov., a novel isolated from hot spring.</title>
        <authorList>
            <person name="Zhao Z."/>
        </authorList>
    </citation>
    <scope>NUCLEOTIDE SEQUENCE [LARGE SCALE GENOMIC DNA]</scope>
    <source>
        <strain evidence="2">CFH 70021</strain>
        <plasmid evidence="2">unnamed2</plasmid>
    </source>
</reference>
<organism evidence="1 2">
    <name type="scientific">Azospirillum thermophilum</name>
    <dbReference type="NCBI Taxonomy" id="2202148"/>
    <lineage>
        <taxon>Bacteria</taxon>
        <taxon>Pseudomonadati</taxon>
        <taxon>Pseudomonadota</taxon>
        <taxon>Alphaproteobacteria</taxon>
        <taxon>Rhodospirillales</taxon>
        <taxon>Azospirillaceae</taxon>
        <taxon>Azospirillum</taxon>
    </lineage>
</organism>
<geneLocation type="plasmid" evidence="1 2">
    <name>unnamed2</name>
</geneLocation>
<sequence>MQQDPSARSALLPVLVARLRGPAGTGEDLKAITAACEEARAAGLGDDPALVEALDAATAGLDPILRESAVALVTGDLGRYVRILDMVGNVMDLAPLEGINQIFWSMQRQIFLMRMTPATVPDFTPARLFPFYERFVGEVARRHGLRPAARAAGAPATGRVVMVTNQLLSSQHQPTRDLLRQASLLQGECGREVVILNTNMMPDRYYSPFVPPFAAAVEEQLTGEQLIGFEGRTFRLLSSIEPGLTAAKLQGFLSAVEAVDPDVVVALGGSVLVADLLAPARPLVSVATTTGATLSLADIVLDYGGTVPPATEGRLAKSWRPFRLGLSLRRDGIAASRAGFGIADDAFACIVVSNRLDSEVSPDFLALLERLLDAVPRAELLFAGVAESLPGRLARSRHAARLRWLGYVERMDALMGVCDLYLNPRRTGGGASAAQALAAGIPALSLPGGDVASVVGPAFLPEDAEALLQRAVALAGDAALMAGARAAAAARFAELAAEGGDASRLAAYLDEAIALFDARR</sequence>
<dbReference type="OrthoDB" id="1883113at2"/>
<gene>
    <name evidence="1" type="ORF">DEW08_27710</name>
</gene>
<dbReference type="Pfam" id="PF13692">
    <property type="entry name" value="Glyco_trans_1_4"/>
    <property type="match status" value="1"/>
</dbReference>
<dbReference type="Gene3D" id="3.40.50.2000">
    <property type="entry name" value="Glycogen Phosphorylase B"/>
    <property type="match status" value="1"/>
</dbReference>
<dbReference type="Proteomes" id="UP000245629">
    <property type="component" value="Plasmid unnamed2"/>
</dbReference>
<evidence type="ECO:0000313" key="1">
    <source>
        <dbReference type="EMBL" id="AWK89760.1"/>
    </source>
</evidence>
<dbReference type="AlphaFoldDB" id="A0A2S2CZF1"/>
<name>A0A2S2CZF1_9PROT</name>
<protein>
    <recommendedName>
        <fullName evidence="3">Glycosyltransferase</fullName>
    </recommendedName>
</protein>
<accession>A0A2S2CZF1</accession>
<evidence type="ECO:0000313" key="2">
    <source>
        <dbReference type="Proteomes" id="UP000245629"/>
    </source>
</evidence>
<dbReference type="KEGG" id="azz:DEW08_27710"/>
<evidence type="ECO:0008006" key="3">
    <source>
        <dbReference type="Google" id="ProtNLM"/>
    </source>
</evidence>